<dbReference type="Proteomes" id="UP001174936">
    <property type="component" value="Unassembled WGS sequence"/>
</dbReference>
<evidence type="ECO:0000256" key="1">
    <source>
        <dbReference type="SAM" id="MobiDB-lite"/>
    </source>
</evidence>
<feature type="region of interest" description="Disordered" evidence="1">
    <location>
        <begin position="1"/>
        <end position="24"/>
    </location>
</feature>
<name>A0AA39YI05_9PEZI</name>
<evidence type="ECO:0000313" key="3">
    <source>
        <dbReference type="Proteomes" id="UP001174936"/>
    </source>
</evidence>
<organism evidence="2 3">
    <name type="scientific">Cercophora newfieldiana</name>
    <dbReference type="NCBI Taxonomy" id="92897"/>
    <lineage>
        <taxon>Eukaryota</taxon>
        <taxon>Fungi</taxon>
        <taxon>Dikarya</taxon>
        <taxon>Ascomycota</taxon>
        <taxon>Pezizomycotina</taxon>
        <taxon>Sordariomycetes</taxon>
        <taxon>Sordariomycetidae</taxon>
        <taxon>Sordariales</taxon>
        <taxon>Lasiosphaeriaceae</taxon>
        <taxon>Cercophora</taxon>
    </lineage>
</organism>
<comment type="caution">
    <text evidence="2">The sequence shown here is derived from an EMBL/GenBank/DDBJ whole genome shotgun (WGS) entry which is preliminary data.</text>
</comment>
<gene>
    <name evidence="2" type="ORF">B0T16DRAFT_322699</name>
</gene>
<protein>
    <submittedName>
        <fullName evidence="2">Uncharacterized protein</fullName>
    </submittedName>
</protein>
<sequence length="310" mass="34516">MDNSPNNISPTEVAQSLWGSRPGGKHAESSTQAYLHYYQRQWAYYRSDQGLSIFQNFSDFNNVLQHIKNGATPAEIIAKLEEEHKDKGYARHVFQDSLNLAARTLTMVEVGAEGLVWEEGSLKEFLQGQFPDTPTVDCERIIFPNIFNAWSLQNAGGVLVEFTDNLADHLKLIRGGEAVLVFHQVSFLESQLDSTNDLLPPGLVKETLETLSLLFPRNEFGGIIGSGAKRGKWLKAACSTWEGKTGGKVDAQLLRCEALPETGRRIKKFNFWRDRLVLLKERDDKRAPPAGSSVLTTTLLTAGVQSAWGH</sequence>
<keyword evidence="3" id="KW-1185">Reference proteome</keyword>
<proteinExistence type="predicted"/>
<feature type="compositionally biased region" description="Polar residues" evidence="1">
    <location>
        <begin position="1"/>
        <end position="18"/>
    </location>
</feature>
<evidence type="ECO:0000313" key="2">
    <source>
        <dbReference type="EMBL" id="KAK0652674.1"/>
    </source>
</evidence>
<dbReference type="EMBL" id="JAULSV010000002">
    <property type="protein sequence ID" value="KAK0652674.1"/>
    <property type="molecule type" value="Genomic_DNA"/>
</dbReference>
<reference evidence="2" key="1">
    <citation type="submission" date="2023-06" db="EMBL/GenBank/DDBJ databases">
        <title>Genome-scale phylogeny and comparative genomics of the fungal order Sordariales.</title>
        <authorList>
            <consortium name="Lawrence Berkeley National Laboratory"/>
            <person name="Hensen N."/>
            <person name="Bonometti L."/>
            <person name="Westerberg I."/>
            <person name="Brannstrom I.O."/>
            <person name="Guillou S."/>
            <person name="Cros-Aarteil S."/>
            <person name="Calhoun S."/>
            <person name="Haridas S."/>
            <person name="Kuo A."/>
            <person name="Mondo S."/>
            <person name="Pangilinan J."/>
            <person name="Riley R."/>
            <person name="Labutti K."/>
            <person name="Andreopoulos B."/>
            <person name="Lipzen A."/>
            <person name="Chen C."/>
            <person name="Yanf M."/>
            <person name="Daum C."/>
            <person name="Ng V."/>
            <person name="Clum A."/>
            <person name="Steindorff A."/>
            <person name="Ohm R."/>
            <person name="Martin F."/>
            <person name="Silar P."/>
            <person name="Natvig D."/>
            <person name="Lalanne C."/>
            <person name="Gautier V."/>
            <person name="Ament-Velasquez S.L."/>
            <person name="Kruys A."/>
            <person name="Hutchinson M.I."/>
            <person name="Powell A.J."/>
            <person name="Barry K."/>
            <person name="Miller A.N."/>
            <person name="Grigoriev I.V."/>
            <person name="Debuchy R."/>
            <person name="Gladieux P."/>
            <person name="Thoren M.H."/>
            <person name="Johannesson H."/>
        </authorList>
    </citation>
    <scope>NUCLEOTIDE SEQUENCE</scope>
    <source>
        <strain evidence="2">SMH2532-1</strain>
    </source>
</reference>
<accession>A0AA39YI05</accession>
<dbReference type="AlphaFoldDB" id="A0AA39YI05"/>